<dbReference type="InterPro" id="IPR007016">
    <property type="entry name" value="O-antigen_ligase-rel_domated"/>
</dbReference>
<comment type="subcellular location">
    <subcellularLocation>
        <location evidence="1">Membrane</location>
        <topology evidence="1">Multi-pass membrane protein</topology>
    </subcellularLocation>
</comment>
<keyword evidence="3 6" id="KW-1133">Transmembrane helix</keyword>
<evidence type="ECO:0000256" key="5">
    <source>
        <dbReference type="PROSITE-ProRule" id="PRU00339"/>
    </source>
</evidence>
<dbReference type="Gene3D" id="1.25.40.10">
    <property type="entry name" value="Tetratricopeptide repeat domain"/>
    <property type="match status" value="1"/>
</dbReference>
<keyword evidence="4 6" id="KW-0472">Membrane</keyword>
<evidence type="ECO:0000256" key="1">
    <source>
        <dbReference type="ARBA" id="ARBA00004141"/>
    </source>
</evidence>
<dbReference type="PROSITE" id="PS50005">
    <property type="entry name" value="TPR"/>
    <property type="match status" value="1"/>
</dbReference>
<dbReference type="InterPro" id="IPR051533">
    <property type="entry name" value="WaaL-like"/>
</dbReference>
<proteinExistence type="predicted"/>
<feature type="transmembrane region" description="Helical" evidence="6">
    <location>
        <begin position="249"/>
        <end position="269"/>
    </location>
</feature>
<feature type="domain" description="O-antigen ligase-related" evidence="7">
    <location>
        <begin position="198"/>
        <end position="351"/>
    </location>
</feature>
<keyword evidence="5" id="KW-0802">TPR repeat</keyword>
<evidence type="ECO:0000313" key="9">
    <source>
        <dbReference type="Proteomes" id="UP000597338"/>
    </source>
</evidence>
<feature type="transmembrane region" description="Helical" evidence="6">
    <location>
        <begin position="39"/>
        <end position="60"/>
    </location>
</feature>
<dbReference type="Proteomes" id="UP000597338">
    <property type="component" value="Unassembled WGS sequence"/>
</dbReference>
<dbReference type="InterPro" id="IPR019734">
    <property type="entry name" value="TPR_rpt"/>
</dbReference>
<feature type="transmembrane region" description="Helical" evidence="6">
    <location>
        <begin position="336"/>
        <end position="360"/>
    </location>
</feature>
<evidence type="ECO:0000256" key="3">
    <source>
        <dbReference type="ARBA" id="ARBA00022989"/>
    </source>
</evidence>
<evidence type="ECO:0000313" key="8">
    <source>
        <dbReference type="EMBL" id="GGC49966.1"/>
    </source>
</evidence>
<feature type="transmembrane region" description="Helical" evidence="6">
    <location>
        <begin position="7"/>
        <end position="27"/>
    </location>
</feature>
<gene>
    <name evidence="8" type="ORF">GCM10011386_47810</name>
</gene>
<dbReference type="InterPro" id="IPR011990">
    <property type="entry name" value="TPR-like_helical_dom_sf"/>
</dbReference>
<dbReference type="Pfam" id="PF14559">
    <property type="entry name" value="TPR_19"/>
    <property type="match status" value="1"/>
</dbReference>
<dbReference type="EMBL" id="BMIK01000037">
    <property type="protein sequence ID" value="GGC49966.1"/>
    <property type="molecule type" value="Genomic_DNA"/>
</dbReference>
<dbReference type="PANTHER" id="PTHR37422">
    <property type="entry name" value="TEICHURONIC ACID BIOSYNTHESIS PROTEIN TUAE"/>
    <property type="match status" value="1"/>
</dbReference>
<dbReference type="PANTHER" id="PTHR37422:SF13">
    <property type="entry name" value="LIPOPOLYSACCHARIDE BIOSYNTHESIS PROTEIN PA4999-RELATED"/>
    <property type="match status" value="1"/>
</dbReference>
<evidence type="ECO:0000259" key="7">
    <source>
        <dbReference type="Pfam" id="PF04932"/>
    </source>
</evidence>
<feature type="transmembrane region" description="Helical" evidence="6">
    <location>
        <begin position="95"/>
        <end position="113"/>
    </location>
</feature>
<feature type="transmembrane region" description="Helical" evidence="6">
    <location>
        <begin position="431"/>
        <end position="454"/>
    </location>
</feature>
<evidence type="ECO:0000256" key="2">
    <source>
        <dbReference type="ARBA" id="ARBA00022692"/>
    </source>
</evidence>
<protein>
    <recommendedName>
        <fullName evidence="7">O-antigen ligase-related domain-containing protein</fullName>
    </recommendedName>
</protein>
<feature type="repeat" description="TPR" evidence="5">
    <location>
        <begin position="526"/>
        <end position="559"/>
    </location>
</feature>
<evidence type="ECO:0000256" key="6">
    <source>
        <dbReference type="SAM" id="Phobius"/>
    </source>
</evidence>
<feature type="transmembrane region" description="Helical" evidence="6">
    <location>
        <begin position="391"/>
        <end position="410"/>
    </location>
</feature>
<dbReference type="SUPFAM" id="SSF48452">
    <property type="entry name" value="TPR-like"/>
    <property type="match status" value="1"/>
</dbReference>
<name>A0ABQ1MZQ8_9SPHI</name>
<organism evidence="8 9">
    <name type="scientific">Parapedobacter defluvii</name>
    <dbReference type="NCBI Taxonomy" id="2045106"/>
    <lineage>
        <taxon>Bacteria</taxon>
        <taxon>Pseudomonadati</taxon>
        <taxon>Bacteroidota</taxon>
        <taxon>Sphingobacteriia</taxon>
        <taxon>Sphingobacteriales</taxon>
        <taxon>Sphingobacteriaceae</taxon>
        <taxon>Parapedobacter</taxon>
    </lineage>
</organism>
<evidence type="ECO:0000256" key="4">
    <source>
        <dbReference type="ARBA" id="ARBA00023136"/>
    </source>
</evidence>
<dbReference type="Pfam" id="PF04932">
    <property type="entry name" value="Wzy_C"/>
    <property type="match status" value="1"/>
</dbReference>
<sequence>MQMNSKTVVNWLCLSPFIGLLTGVFVLDEYFTDGTGVGKIVFFYGMMALVPLAASLSYWANRRSLKYSMTDWLVPLFAALGLVITYLSHPMWNTKMVTLLLLVVLYFSLRIVLVQHEMNRHILLLCVVVTGFVESLWGLLQLYGYTPSQHVLFRVTGSFFNPGPYAGYLAAVLPMAVFYSLQGGKTIYGRQGIALVTLFGIALVLPATMSRAAWIAGGTGMLVVGICYLFTCGNLSVRYYLSLRNRKGIMVWLAAALLAGISVTGLYHLKKDSADGRALIWKVSMDLIEKQWPLGSGLGYFSGSYGDAQQDYFASGRGTVGEAWLAGEPQYAFNELIQVAVELGLLPLAILLVIVIYACITGIRRGKLAEAGSLVALLVFSSLSYPFSLMPFLVVMVLLIAACVSVRYRFTDVHDFGYKYLFNYKIRRRWNNVWIISLLLMGGVMTACCLYSRYPVYEAHKKWGRARPLYRANAYEKVVESYQDLLPCLGDQVYYLFEYGQALSKIERYEESNRVIGLATRVSADPMLLIILGKNRMGAGDYKYAQTYFERAAQRVPNRLYPYYLMAKAYREAGNLDKAEEVARQVVAKQVKVDSPATREMKAEMKAMINQLEQENAKIRTKEE</sequence>
<comment type="caution">
    <text evidence="8">The sequence shown here is derived from an EMBL/GenBank/DDBJ whole genome shotgun (WGS) entry which is preliminary data.</text>
</comment>
<feature type="transmembrane region" description="Helical" evidence="6">
    <location>
        <begin position="193"/>
        <end position="209"/>
    </location>
</feature>
<keyword evidence="2 6" id="KW-0812">Transmembrane</keyword>
<feature type="transmembrane region" description="Helical" evidence="6">
    <location>
        <begin position="215"/>
        <end position="237"/>
    </location>
</feature>
<reference evidence="9" key="1">
    <citation type="journal article" date="2019" name="Int. J. Syst. Evol. Microbiol.">
        <title>The Global Catalogue of Microorganisms (GCM) 10K type strain sequencing project: providing services to taxonomists for standard genome sequencing and annotation.</title>
        <authorList>
            <consortium name="The Broad Institute Genomics Platform"/>
            <consortium name="The Broad Institute Genome Sequencing Center for Infectious Disease"/>
            <person name="Wu L."/>
            <person name="Ma J."/>
        </authorList>
    </citation>
    <scope>NUCLEOTIDE SEQUENCE [LARGE SCALE GENOMIC DNA]</scope>
    <source>
        <strain evidence="9">CGMCC 1.15342</strain>
    </source>
</reference>
<feature type="transmembrane region" description="Helical" evidence="6">
    <location>
        <begin position="165"/>
        <end position="181"/>
    </location>
</feature>
<accession>A0ABQ1MZQ8</accession>
<feature type="transmembrane region" description="Helical" evidence="6">
    <location>
        <begin position="367"/>
        <end position="385"/>
    </location>
</feature>
<feature type="transmembrane region" description="Helical" evidence="6">
    <location>
        <begin position="72"/>
        <end position="89"/>
    </location>
</feature>
<feature type="transmembrane region" description="Helical" evidence="6">
    <location>
        <begin position="122"/>
        <end position="145"/>
    </location>
</feature>
<keyword evidence="9" id="KW-1185">Reference proteome</keyword>